<evidence type="ECO:0000259" key="7">
    <source>
        <dbReference type="PROSITE" id="PS51160"/>
    </source>
</evidence>
<keyword evidence="9" id="KW-1185">Reference proteome</keyword>
<dbReference type="EC" id="3.6.1.7" evidence="2 5"/>
<evidence type="ECO:0000256" key="4">
    <source>
        <dbReference type="ARBA" id="ARBA00047645"/>
    </source>
</evidence>
<comment type="catalytic activity">
    <reaction evidence="4 5">
        <text>an acyl phosphate + H2O = a carboxylate + phosphate + H(+)</text>
        <dbReference type="Rhea" id="RHEA:14965"/>
        <dbReference type="ChEBI" id="CHEBI:15377"/>
        <dbReference type="ChEBI" id="CHEBI:15378"/>
        <dbReference type="ChEBI" id="CHEBI:29067"/>
        <dbReference type="ChEBI" id="CHEBI:43474"/>
        <dbReference type="ChEBI" id="CHEBI:59918"/>
        <dbReference type="EC" id="3.6.1.7"/>
    </reaction>
</comment>
<proteinExistence type="inferred from homology"/>
<dbReference type="RefSeq" id="WP_130980748.1">
    <property type="nucleotide sequence ID" value="NZ_SISG01000001.1"/>
</dbReference>
<feature type="active site" evidence="5">
    <location>
        <position position="18"/>
    </location>
</feature>
<evidence type="ECO:0000256" key="1">
    <source>
        <dbReference type="ARBA" id="ARBA00005614"/>
    </source>
</evidence>
<evidence type="ECO:0000256" key="5">
    <source>
        <dbReference type="PROSITE-ProRule" id="PRU00520"/>
    </source>
</evidence>
<name>A0A4Q9GSP8_9MICO</name>
<sequence>MERILAIVSGRVQGVGFRWATLEKAEALGLSGSVRNEPDGTVRVEIEGVRADELLAWLHDGPAYAWVSSVAVSALPALGEDGFRVG</sequence>
<dbReference type="PROSITE" id="PS51160">
    <property type="entry name" value="ACYLPHOSPHATASE_3"/>
    <property type="match status" value="1"/>
</dbReference>
<dbReference type="PANTHER" id="PTHR47268">
    <property type="entry name" value="ACYLPHOSPHATASE"/>
    <property type="match status" value="1"/>
</dbReference>
<keyword evidence="5" id="KW-0378">Hydrolase</keyword>
<comment type="caution">
    <text evidence="8">The sequence shown here is derived from an EMBL/GenBank/DDBJ whole genome shotgun (WGS) entry which is preliminary data.</text>
</comment>
<dbReference type="SUPFAM" id="SSF54975">
    <property type="entry name" value="Acylphosphatase/BLUF domain-like"/>
    <property type="match status" value="1"/>
</dbReference>
<protein>
    <recommendedName>
        <fullName evidence="3 5">acylphosphatase</fullName>
        <ecNumber evidence="2 5">3.6.1.7</ecNumber>
    </recommendedName>
</protein>
<evidence type="ECO:0000256" key="6">
    <source>
        <dbReference type="RuleBase" id="RU004168"/>
    </source>
</evidence>
<evidence type="ECO:0000256" key="3">
    <source>
        <dbReference type="ARBA" id="ARBA00015991"/>
    </source>
</evidence>
<dbReference type="EMBL" id="SISG01000001">
    <property type="protein sequence ID" value="TBN56638.1"/>
    <property type="molecule type" value="Genomic_DNA"/>
</dbReference>
<evidence type="ECO:0000313" key="9">
    <source>
        <dbReference type="Proteomes" id="UP000294194"/>
    </source>
</evidence>
<dbReference type="InterPro" id="IPR036046">
    <property type="entry name" value="Acylphosphatase-like_dom_sf"/>
</dbReference>
<dbReference type="PROSITE" id="PS00150">
    <property type="entry name" value="ACYLPHOSPHATASE_1"/>
    <property type="match status" value="1"/>
</dbReference>
<dbReference type="GO" id="GO:0003998">
    <property type="term" value="F:acylphosphatase activity"/>
    <property type="evidence" value="ECO:0007669"/>
    <property type="project" value="UniProtKB-EC"/>
</dbReference>
<dbReference type="PANTHER" id="PTHR47268:SF4">
    <property type="entry name" value="ACYLPHOSPHATASE"/>
    <property type="match status" value="1"/>
</dbReference>
<dbReference type="Pfam" id="PF00708">
    <property type="entry name" value="Acylphosphatase"/>
    <property type="match status" value="1"/>
</dbReference>
<dbReference type="InterPro" id="IPR020456">
    <property type="entry name" value="Acylphosphatase"/>
</dbReference>
<dbReference type="Proteomes" id="UP000294194">
    <property type="component" value="Unassembled WGS sequence"/>
</dbReference>
<reference evidence="9" key="1">
    <citation type="submission" date="2019-02" db="EMBL/GenBank/DDBJ databases">
        <title>Glaciihabitans arcticus sp. nov., a psychrotolerant bacterium isolated from polar soil.</title>
        <authorList>
            <person name="Dahal R.H."/>
        </authorList>
    </citation>
    <scope>NUCLEOTIDE SEQUENCE [LARGE SCALE GENOMIC DNA]</scope>
    <source>
        <strain evidence="9">RP-3-7</strain>
    </source>
</reference>
<feature type="domain" description="Acylphosphatase-like" evidence="7">
    <location>
        <begin position="3"/>
        <end position="86"/>
    </location>
</feature>
<gene>
    <name evidence="8" type="ORF">EYE40_04060</name>
</gene>
<dbReference type="AlphaFoldDB" id="A0A4Q9GSP8"/>
<dbReference type="Gene3D" id="3.30.70.100">
    <property type="match status" value="1"/>
</dbReference>
<accession>A0A4Q9GSP8</accession>
<dbReference type="InterPro" id="IPR001792">
    <property type="entry name" value="Acylphosphatase-like_dom"/>
</dbReference>
<feature type="active site" evidence="5">
    <location>
        <position position="36"/>
    </location>
</feature>
<organism evidence="8 9">
    <name type="scientific">Glaciihabitans arcticus</name>
    <dbReference type="NCBI Taxonomy" id="2668039"/>
    <lineage>
        <taxon>Bacteria</taxon>
        <taxon>Bacillati</taxon>
        <taxon>Actinomycetota</taxon>
        <taxon>Actinomycetes</taxon>
        <taxon>Micrococcales</taxon>
        <taxon>Microbacteriaceae</taxon>
        <taxon>Glaciihabitans</taxon>
    </lineage>
</organism>
<comment type="similarity">
    <text evidence="1 6">Belongs to the acylphosphatase family.</text>
</comment>
<evidence type="ECO:0000256" key="2">
    <source>
        <dbReference type="ARBA" id="ARBA00012150"/>
    </source>
</evidence>
<dbReference type="InterPro" id="IPR017968">
    <property type="entry name" value="Acylphosphatase_CS"/>
</dbReference>
<evidence type="ECO:0000313" key="8">
    <source>
        <dbReference type="EMBL" id="TBN56638.1"/>
    </source>
</evidence>